<dbReference type="InterPro" id="IPR003675">
    <property type="entry name" value="Rce1/LyrA-like_dom"/>
</dbReference>
<evidence type="ECO:0000313" key="3">
    <source>
        <dbReference type="EMBL" id="MBN9412418.1"/>
    </source>
</evidence>
<gene>
    <name evidence="3" type="ORF">J0H12_00630</name>
</gene>
<dbReference type="Pfam" id="PF02517">
    <property type="entry name" value="Rce1-like"/>
    <property type="match status" value="1"/>
</dbReference>
<feature type="transmembrane region" description="Helical" evidence="1">
    <location>
        <begin position="15"/>
        <end position="32"/>
    </location>
</feature>
<evidence type="ECO:0000256" key="1">
    <source>
        <dbReference type="SAM" id="Phobius"/>
    </source>
</evidence>
<dbReference type="GO" id="GO:0004175">
    <property type="term" value="F:endopeptidase activity"/>
    <property type="evidence" value="ECO:0007669"/>
    <property type="project" value="UniProtKB-ARBA"/>
</dbReference>
<keyword evidence="3" id="KW-0482">Metalloprotease</keyword>
<feature type="transmembrane region" description="Helical" evidence="1">
    <location>
        <begin position="83"/>
        <end position="101"/>
    </location>
</feature>
<accession>A0A8J7PL56</accession>
<name>A0A8J7PL56_9PROT</name>
<sequence length="293" mass="33656">MEFILSTFLLRDAQLWFFFTITMTIASCWVAPRWVSYLGYVLSCSLAYRYHYAEVLGFSYLLLIFLGLLAYQKVSFISKKMLGILLTMLIFSIYLHALPGFHNFKIIDQVKLSPDSNFYSAYVSVDKIMVGSLLLLFYCALNKSITEWKKSLRSLPFPLLYVCALLLGTAFAMHSIKIDLKIPSILIWWLPTNLLLVCAMEEIFYRGFIQKELTKFFASYKNKNWIALSIAAFIFGISHYRGGVPYIILSTLAGIGYGYVFMRSQRLESSILLHFSVNLIHILGFSYPSLLRG</sequence>
<keyword evidence="1" id="KW-1133">Transmembrane helix</keyword>
<keyword evidence="3" id="KW-0645">Protease</keyword>
<feature type="domain" description="CAAX prenyl protease 2/Lysostaphin resistance protein A-like" evidence="2">
    <location>
        <begin position="185"/>
        <end position="280"/>
    </location>
</feature>
<feature type="transmembrane region" description="Helical" evidence="1">
    <location>
        <begin position="224"/>
        <end position="240"/>
    </location>
</feature>
<feature type="transmembrane region" description="Helical" evidence="1">
    <location>
        <begin position="246"/>
        <end position="262"/>
    </location>
</feature>
<dbReference type="GO" id="GO:0080120">
    <property type="term" value="P:CAAX-box protein maturation"/>
    <property type="evidence" value="ECO:0007669"/>
    <property type="project" value="UniProtKB-ARBA"/>
</dbReference>
<proteinExistence type="predicted"/>
<keyword evidence="1" id="KW-0812">Transmembrane</keyword>
<comment type="caution">
    <text evidence="3">The sequence shown here is derived from an EMBL/GenBank/DDBJ whole genome shotgun (WGS) entry which is preliminary data.</text>
</comment>
<protein>
    <submittedName>
        <fullName evidence="3">CPBP family intramembrane metalloprotease</fullName>
    </submittedName>
</protein>
<dbReference type="EMBL" id="JAFKGL010000010">
    <property type="protein sequence ID" value="MBN9412418.1"/>
    <property type="molecule type" value="Genomic_DNA"/>
</dbReference>
<keyword evidence="1" id="KW-0472">Membrane</keyword>
<dbReference type="Proteomes" id="UP000664414">
    <property type="component" value="Unassembled WGS sequence"/>
</dbReference>
<feature type="transmembrane region" description="Helical" evidence="1">
    <location>
        <begin position="185"/>
        <end position="204"/>
    </location>
</feature>
<evidence type="ECO:0000259" key="2">
    <source>
        <dbReference type="Pfam" id="PF02517"/>
    </source>
</evidence>
<feature type="transmembrane region" description="Helical" evidence="1">
    <location>
        <begin position="271"/>
        <end position="290"/>
    </location>
</feature>
<organism evidence="3 4">
    <name type="scientific">Candidatus Paracaedimonas acanthamoebae</name>
    <dbReference type="NCBI Taxonomy" id="244581"/>
    <lineage>
        <taxon>Bacteria</taxon>
        <taxon>Pseudomonadati</taxon>
        <taxon>Pseudomonadota</taxon>
        <taxon>Alphaproteobacteria</taxon>
        <taxon>Holosporales</taxon>
        <taxon>Caedimonadaceae</taxon>
        <taxon>Candidatus Paracaedimonas</taxon>
    </lineage>
</organism>
<dbReference type="GO" id="GO:0008237">
    <property type="term" value="F:metallopeptidase activity"/>
    <property type="evidence" value="ECO:0007669"/>
    <property type="project" value="UniProtKB-KW"/>
</dbReference>
<feature type="transmembrane region" description="Helical" evidence="1">
    <location>
        <begin position="153"/>
        <end position="173"/>
    </location>
</feature>
<feature type="transmembrane region" description="Helical" evidence="1">
    <location>
        <begin position="52"/>
        <end position="71"/>
    </location>
</feature>
<dbReference type="AlphaFoldDB" id="A0A8J7PL56"/>
<evidence type="ECO:0000313" key="4">
    <source>
        <dbReference type="Proteomes" id="UP000664414"/>
    </source>
</evidence>
<reference evidence="3" key="1">
    <citation type="submission" date="2021-02" db="EMBL/GenBank/DDBJ databases">
        <title>Thiocyanate and organic carbon inputs drive convergent selection for specific autotrophic Afipia and Thiobacillus strains within complex microbiomes.</title>
        <authorList>
            <person name="Huddy R.J."/>
            <person name="Sachdeva R."/>
            <person name="Kadzinga F."/>
            <person name="Kantor R.S."/>
            <person name="Harrison S.T.L."/>
            <person name="Banfield J.F."/>
        </authorList>
    </citation>
    <scope>NUCLEOTIDE SEQUENCE</scope>
    <source>
        <strain evidence="3">SCN18_10_11_15_R4_P_38_20</strain>
    </source>
</reference>
<keyword evidence="3" id="KW-0378">Hydrolase</keyword>
<feature type="transmembrane region" description="Helical" evidence="1">
    <location>
        <begin position="121"/>
        <end position="141"/>
    </location>
</feature>